<evidence type="ECO:0000256" key="7">
    <source>
        <dbReference type="ARBA" id="ARBA00023136"/>
    </source>
</evidence>
<dbReference type="PANTHER" id="PTHR33908">
    <property type="entry name" value="MANNOSYLTRANSFERASE YKCB-RELATED"/>
    <property type="match status" value="1"/>
</dbReference>
<evidence type="ECO:0008006" key="11">
    <source>
        <dbReference type="Google" id="ProtNLM"/>
    </source>
</evidence>
<evidence type="ECO:0000256" key="2">
    <source>
        <dbReference type="ARBA" id="ARBA00022475"/>
    </source>
</evidence>
<keyword evidence="3" id="KW-0328">Glycosyltransferase</keyword>
<dbReference type="AlphaFoldDB" id="A0A923MRI8"/>
<dbReference type="EMBL" id="JACORT010000002">
    <property type="protein sequence ID" value="MBC5782884.1"/>
    <property type="molecule type" value="Genomic_DNA"/>
</dbReference>
<sequence length="556" mass="61350">MNNFQEGVGSWRSSRRRLARDFHRRGYASRRTPGWRTPDLAAPATDASREWAGKLLFVLALGVFLWMGLFNLGQALLEMHPFRQTQTAITAYWMQREGFSLAYPTPVLGAPWSIPFEFPLFQFLVAWIARLTGAPLDPVGRAVSLVATLAVCLPLYRSLRLLGVERGAAHYANALYLTAPVYLFWSGTFMIEGLALLLAMSAGYYLLKMYRLGVTARDLVLFGAFLTLALLQKITTGAFPAFVGLTAFAWRALGTMRHGLNLRSPVVRGALLVGAVGGLALVVGYGWVMYTDAVKVRNEFGRFLASNSPTLSGWNYGTLGQRFSKAFLVDVVLHRIVLPSTALGLGVLVLGLLFLRWSDASVKKVAALGLLLFVLPMAVLTNLHFVHDYYQTANLVFLVAAVAVAVYATSGLLVRWHPAAAPLAMAVFVAGNLLFFHGMYYPWKATILGPGNSRTLKLAEFLRNHTPADRPLLILGYDWSSELPYYAQRKALAVPPWTRMEMDAIQSTERFLPTAPSAVVSCPEENVDALRAAIAARFPQSEVVTVDDCRIYLPRP</sequence>
<feature type="transmembrane region" description="Helical" evidence="8">
    <location>
        <begin position="266"/>
        <end position="288"/>
    </location>
</feature>
<feature type="transmembrane region" description="Helical" evidence="8">
    <location>
        <begin position="112"/>
        <end position="130"/>
    </location>
</feature>
<gene>
    <name evidence="9" type="ORF">H8N03_07990</name>
</gene>
<comment type="caution">
    <text evidence="9">The sequence shown here is derived from an EMBL/GenBank/DDBJ whole genome shotgun (WGS) entry which is preliminary data.</text>
</comment>
<evidence type="ECO:0000256" key="8">
    <source>
        <dbReference type="SAM" id="Phobius"/>
    </source>
</evidence>
<dbReference type="Proteomes" id="UP000608513">
    <property type="component" value="Unassembled WGS sequence"/>
</dbReference>
<feature type="transmembrane region" description="Helical" evidence="8">
    <location>
        <begin position="55"/>
        <end position="77"/>
    </location>
</feature>
<evidence type="ECO:0000313" key="10">
    <source>
        <dbReference type="Proteomes" id="UP000608513"/>
    </source>
</evidence>
<dbReference type="GO" id="GO:0005886">
    <property type="term" value="C:plasma membrane"/>
    <property type="evidence" value="ECO:0007669"/>
    <property type="project" value="UniProtKB-SubCell"/>
</dbReference>
<evidence type="ECO:0000256" key="5">
    <source>
        <dbReference type="ARBA" id="ARBA00022692"/>
    </source>
</evidence>
<dbReference type="GO" id="GO:0016763">
    <property type="term" value="F:pentosyltransferase activity"/>
    <property type="evidence" value="ECO:0007669"/>
    <property type="project" value="TreeGrafter"/>
</dbReference>
<organism evidence="9 10">
    <name type="scientific">Ramlibacter cellulosilyticus</name>
    <dbReference type="NCBI Taxonomy" id="2764187"/>
    <lineage>
        <taxon>Bacteria</taxon>
        <taxon>Pseudomonadati</taxon>
        <taxon>Pseudomonadota</taxon>
        <taxon>Betaproteobacteria</taxon>
        <taxon>Burkholderiales</taxon>
        <taxon>Comamonadaceae</taxon>
        <taxon>Ramlibacter</taxon>
    </lineage>
</organism>
<dbReference type="InterPro" id="IPR050297">
    <property type="entry name" value="LipidA_mod_glycosyltrf_83"/>
</dbReference>
<feature type="transmembrane region" description="Helical" evidence="8">
    <location>
        <begin position="214"/>
        <end position="231"/>
    </location>
</feature>
<evidence type="ECO:0000256" key="4">
    <source>
        <dbReference type="ARBA" id="ARBA00022679"/>
    </source>
</evidence>
<evidence type="ECO:0000313" key="9">
    <source>
        <dbReference type="EMBL" id="MBC5782884.1"/>
    </source>
</evidence>
<feature type="transmembrane region" description="Helical" evidence="8">
    <location>
        <begin position="336"/>
        <end position="355"/>
    </location>
</feature>
<keyword evidence="7 8" id="KW-0472">Membrane</keyword>
<dbReference type="PANTHER" id="PTHR33908:SF11">
    <property type="entry name" value="MEMBRANE PROTEIN"/>
    <property type="match status" value="1"/>
</dbReference>
<name>A0A923MRI8_9BURK</name>
<feature type="transmembrane region" description="Helical" evidence="8">
    <location>
        <begin position="142"/>
        <end position="162"/>
    </location>
</feature>
<evidence type="ECO:0000256" key="1">
    <source>
        <dbReference type="ARBA" id="ARBA00004651"/>
    </source>
</evidence>
<evidence type="ECO:0000256" key="3">
    <source>
        <dbReference type="ARBA" id="ARBA00022676"/>
    </source>
</evidence>
<keyword evidence="2" id="KW-1003">Cell membrane</keyword>
<proteinExistence type="predicted"/>
<evidence type="ECO:0000256" key="6">
    <source>
        <dbReference type="ARBA" id="ARBA00022989"/>
    </source>
</evidence>
<comment type="subcellular location">
    <subcellularLocation>
        <location evidence="1">Cell membrane</location>
        <topology evidence="1">Multi-pass membrane protein</topology>
    </subcellularLocation>
</comment>
<accession>A0A923MRI8</accession>
<reference evidence="9" key="1">
    <citation type="submission" date="2020-08" db="EMBL/GenBank/DDBJ databases">
        <title>Ramlibacter sp. USB13 16S ribosomal RNA gene genome sequencing and assembly.</title>
        <authorList>
            <person name="Kang M."/>
        </authorList>
    </citation>
    <scope>NUCLEOTIDE SEQUENCE</scope>
    <source>
        <strain evidence="9">USB13</strain>
    </source>
</reference>
<feature type="transmembrane region" description="Helical" evidence="8">
    <location>
        <begin position="182"/>
        <end position="207"/>
    </location>
</feature>
<keyword evidence="5 8" id="KW-0812">Transmembrane</keyword>
<dbReference type="RefSeq" id="WP_187075624.1">
    <property type="nucleotide sequence ID" value="NZ_JACORT010000002.1"/>
</dbReference>
<keyword evidence="10" id="KW-1185">Reference proteome</keyword>
<keyword evidence="4" id="KW-0808">Transferase</keyword>
<keyword evidence="6 8" id="KW-1133">Transmembrane helix</keyword>
<protein>
    <recommendedName>
        <fullName evidence="11">Glycosyltransferase RgtA/B/C/D-like domain-containing protein</fullName>
    </recommendedName>
</protein>
<feature type="transmembrane region" description="Helical" evidence="8">
    <location>
        <begin position="421"/>
        <end position="443"/>
    </location>
</feature>
<dbReference type="GO" id="GO:0009103">
    <property type="term" value="P:lipopolysaccharide biosynthetic process"/>
    <property type="evidence" value="ECO:0007669"/>
    <property type="project" value="UniProtKB-ARBA"/>
</dbReference>
<feature type="transmembrane region" description="Helical" evidence="8">
    <location>
        <begin position="392"/>
        <end position="414"/>
    </location>
</feature>
<feature type="transmembrane region" description="Helical" evidence="8">
    <location>
        <begin position="367"/>
        <end position="386"/>
    </location>
</feature>